<dbReference type="Proteomes" id="UP000007305">
    <property type="component" value="Chromosome 8"/>
</dbReference>
<sequence length="186" mass="19885">MGGCTLCCVATESLPEVERKGSYLSAGVYHCAVPLFIMYMFGLFVSPGISLWRLLQQDYGDTARNNSMANLKPTLIVLYSLAAPGRAILLQGHMFFGGATTGEASGPSVCAGCGRRGTWIHFRLSARDQGGMREGPIICQGQEPHHVRYGPDADRHGSVGISIIWRCCGKESGQVYPGQGAGVCGR</sequence>
<keyword evidence="1" id="KW-0812">Transmembrane</keyword>
<dbReference type="PANTHER" id="PTHR33115">
    <property type="entry name" value="ARM REPEAT SUPERFAMILY PROTEIN"/>
    <property type="match status" value="1"/>
</dbReference>
<proteinExistence type="predicted"/>
<feature type="transmembrane region" description="Helical" evidence="1">
    <location>
        <begin position="23"/>
        <end position="45"/>
    </location>
</feature>
<reference evidence="2" key="3">
    <citation type="submission" date="2021-05" db="UniProtKB">
        <authorList>
            <consortium name="EnsemblPlants"/>
        </authorList>
    </citation>
    <scope>IDENTIFICATION</scope>
    <source>
        <strain evidence="2">cv. B73</strain>
    </source>
</reference>
<keyword evidence="3" id="KW-1185">Reference proteome</keyword>
<protein>
    <submittedName>
        <fullName evidence="2">Uncharacterized protein</fullName>
    </submittedName>
</protein>
<evidence type="ECO:0000256" key="1">
    <source>
        <dbReference type="SAM" id="Phobius"/>
    </source>
</evidence>
<reference evidence="3" key="1">
    <citation type="journal article" date="2009" name="Science">
        <title>The B73 maize genome: complexity, diversity, and dynamics.</title>
        <authorList>
            <person name="Schnable P.S."/>
            <person name="Ware D."/>
            <person name="Fulton R.S."/>
            <person name="Stein J.C."/>
            <person name="Wei F."/>
            <person name="Pasternak S."/>
            <person name="Liang C."/>
            <person name="Zhang J."/>
            <person name="Fulton L."/>
            <person name="Graves T.A."/>
            <person name="Minx P."/>
            <person name="Reily A.D."/>
            <person name="Courtney L."/>
            <person name="Kruchowski S.S."/>
            <person name="Tomlinson C."/>
            <person name="Strong C."/>
            <person name="Delehaunty K."/>
            <person name="Fronick C."/>
            <person name="Courtney B."/>
            <person name="Rock S.M."/>
            <person name="Belter E."/>
            <person name="Du F."/>
            <person name="Kim K."/>
            <person name="Abbott R.M."/>
            <person name="Cotton M."/>
            <person name="Levy A."/>
            <person name="Marchetto P."/>
            <person name="Ochoa K."/>
            <person name="Jackson S.M."/>
            <person name="Gillam B."/>
            <person name="Chen W."/>
            <person name="Yan L."/>
            <person name="Higginbotham J."/>
            <person name="Cardenas M."/>
            <person name="Waligorski J."/>
            <person name="Applebaum E."/>
            <person name="Phelps L."/>
            <person name="Falcone J."/>
            <person name="Kanchi K."/>
            <person name="Thane T."/>
            <person name="Scimone A."/>
            <person name="Thane N."/>
            <person name="Henke J."/>
            <person name="Wang T."/>
            <person name="Ruppert J."/>
            <person name="Shah N."/>
            <person name="Rotter K."/>
            <person name="Hodges J."/>
            <person name="Ingenthron E."/>
            <person name="Cordes M."/>
            <person name="Kohlberg S."/>
            <person name="Sgro J."/>
            <person name="Delgado B."/>
            <person name="Mead K."/>
            <person name="Chinwalla A."/>
            <person name="Leonard S."/>
            <person name="Crouse K."/>
            <person name="Collura K."/>
            <person name="Kudrna D."/>
            <person name="Currie J."/>
            <person name="He R."/>
            <person name="Angelova A."/>
            <person name="Rajasekar S."/>
            <person name="Mueller T."/>
            <person name="Lomeli R."/>
            <person name="Scara G."/>
            <person name="Ko A."/>
            <person name="Delaney K."/>
            <person name="Wissotski M."/>
            <person name="Lopez G."/>
            <person name="Campos D."/>
            <person name="Braidotti M."/>
            <person name="Ashley E."/>
            <person name="Golser W."/>
            <person name="Kim H."/>
            <person name="Lee S."/>
            <person name="Lin J."/>
            <person name="Dujmic Z."/>
            <person name="Kim W."/>
            <person name="Talag J."/>
            <person name="Zuccolo A."/>
            <person name="Fan C."/>
            <person name="Sebastian A."/>
            <person name="Kramer M."/>
            <person name="Spiegel L."/>
            <person name="Nascimento L."/>
            <person name="Zutavern T."/>
            <person name="Miller B."/>
            <person name="Ambroise C."/>
            <person name="Muller S."/>
            <person name="Spooner W."/>
            <person name="Narechania A."/>
            <person name="Ren L."/>
            <person name="Wei S."/>
            <person name="Kumari S."/>
            <person name="Faga B."/>
            <person name="Levy M.J."/>
            <person name="McMahan L."/>
            <person name="Van Buren P."/>
            <person name="Vaughn M.W."/>
            <person name="Ying K."/>
            <person name="Yeh C.-T."/>
            <person name="Emrich S.J."/>
            <person name="Jia Y."/>
            <person name="Kalyanaraman A."/>
            <person name="Hsia A.-P."/>
            <person name="Barbazuk W.B."/>
            <person name="Baucom R.S."/>
            <person name="Brutnell T.P."/>
            <person name="Carpita N.C."/>
            <person name="Chaparro C."/>
            <person name="Chia J.-M."/>
            <person name="Deragon J.-M."/>
            <person name="Estill J.C."/>
            <person name="Fu Y."/>
            <person name="Jeddeloh J.A."/>
            <person name="Han Y."/>
            <person name="Lee H."/>
            <person name="Li P."/>
            <person name="Lisch D.R."/>
            <person name="Liu S."/>
            <person name="Liu Z."/>
            <person name="Nagel D.H."/>
            <person name="McCann M.C."/>
            <person name="SanMiguel P."/>
            <person name="Myers A.M."/>
            <person name="Nettleton D."/>
            <person name="Nguyen J."/>
            <person name="Penning B.W."/>
            <person name="Ponnala L."/>
            <person name="Schneider K.L."/>
            <person name="Schwartz D.C."/>
            <person name="Sharma A."/>
            <person name="Soderlund C."/>
            <person name="Springer N.M."/>
            <person name="Sun Q."/>
            <person name="Wang H."/>
            <person name="Waterman M."/>
            <person name="Westerman R."/>
            <person name="Wolfgruber T.K."/>
            <person name="Yang L."/>
            <person name="Yu Y."/>
            <person name="Zhang L."/>
            <person name="Zhou S."/>
            <person name="Zhu Q."/>
            <person name="Bennetzen J.L."/>
            <person name="Dawe R.K."/>
            <person name="Jiang J."/>
            <person name="Jiang N."/>
            <person name="Presting G.G."/>
            <person name="Wessler S.R."/>
            <person name="Aluru S."/>
            <person name="Martienssen R.A."/>
            <person name="Clifton S.W."/>
            <person name="McCombie W.R."/>
            <person name="Wing R.A."/>
            <person name="Wilson R.K."/>
        </authorList>
    </citation>
    <scope>NUCLEOTIDE SEQUENCE [LARGE SCALE GENOMIC DNA]</scope>
    <source>
        <strain evidence="3">cv. B73</strain>
    </source>
</reference>
<keyword evidence="1" id="KW-0472">Membrane</keyword>
<dbReference type="InParanoid" id="A0A804QSG8"/>
<evidence type="ECO:0000313" key="3">
    <source>
        <dbReference type="Proteomes" id="UP000007305"/>
    </source>
</evidence>
<accession>A0A804QSG8</accession>
<dbReference type="PANTHER" id="PTHR33115:SF82">
    <property type="entry name" value="OS12G0285100 PROTEIN"/>
    <property type="match status" value="1"/>
</dbReference>
<name>A0A804QSG8_MAIZE</name>
<reference evidence="2" key="2">
    <citation type="submission" date="2019-07" db="EMBL/GenBank/DDBJ databases">
        <authorList>
            <person name="Seetharam A."/>
            <person name="Woodhouse M."/>
            <person name="Cannon E."/>
        </authorList>
    </citation>
    <scope>NUCLEOTIDE SEQUENCE [LARGE SCALE GENOMIC DNA]</scope>
    <source>
        <strain evidence="2">cv. B73</strain>
    </source>
</reference>
<dbReference type="Gramene" id="Zm00001eb360450_T001">
    <property type="protein sequence ID" value="Zm00001eb360450_P001"/>
    <property type="gene ID" value="Zm00001eb360450"/>
</dbReference>
<dbReference type="EnsemblPlants" id="Zm00001eb360450_T001">
    <property type="protein sequence ID" value="Zm00001eb360450_P001"/>
    <property type="gene ID" value="Zm00001eb360450"/>
</dbReference>
<dbReference type="AlphaFoldDB" id="A0A804QSG8"/>
<organism evidence="2 3">
    <name type="scientific">Zea mays</name>
    <name type="common">Maize</name>
    <dbReference type="NCBI Taxonomy" id="4577"/>
    <lineage>
        <taxon>Eukaryota</taxon>
        <taxon>Viridiplantae</taxon>
        <taxon>Streptophyta</taxon>
        <taxon>Embryophyta</taxon>
        <taxon>Tracheophyta</taxon>
        <taxon>Spermatophyta</taxon>
        <taxon>Magnoliopsida</taxon>
        <taxon>Liliopsida</taxon>
        <taxon>Poales</taxon>
        <taxon>Poaceae</taxon>
        <taxon>PACMAD clade</taxon>
        <taxon>Panicoideae</taxon>
        <taxon>Andropogonodae</taxon>
        <taxon>Andropogoneae</taxon>
        <taxon>Tripsacinae</taxon>
        <taxon>Zea</taxon>
    </lineage>
</organism>
<evidence type="ECO:0000313" key="2">
    <source>
        <dbReference type="EnsemblPlants" id="Zm00001eb360450_P001"/>
    </source>
</evidence>
<keyword evidence="1" id="KW-1133">Transmembrane helix</keyword>